<protein>
    <submittedName>
        <fullName evidence="2">Inactive carboxypeptidase-like protein X2</fullName>
    </submittedName>
</protein>
<dbReference type="AlphaFoldDB" id="L9L4M2"/>
<keyword evidence="3" id="KW-1185">Reference proteome</keyword>
<dbReference type="Proteomes" id="UP000011518">
    <property type="component" value="Unassembled WGS sequence"/>
</dbReference>
<reference evidence="3" key="1">
    <citation type="submission" date="2012-07" db="EMBL/GenBank/DDBJ databases">
        <title>Genome of the Chinese tree shrew, a rising model animal genetically related to primates.</title>
        <authorList>
            <person name="Zhang G."/>
            <person name="Fan Y."/>
            <person name="Yao Y."/>
            <person name="Huang Z."/>
        </authorList>
    </citation>
    <scope>NUCLEOTIDE SEQUENCE [LARGE SCALE GENOMIC DNA]</scope>
</reference>
<feature type="compositionally biased region" description="Basic and acidic residues" evidence="1">
    <location>
        <begin position="56"/>
        <end position="69"/>
    </location>
</feature>
<evidence type="ECO:0000256" key="1">
    <source>
        <dbReference type="SAM" id="MobiDB-lite"/>
    </source>
</evidence>
<dbReference type="InParanoid" id="L9L4M2"/>
<dbReference type="STRING" id="246437.L9L4M2"/>
<proteinExistence type="predicted"/>
<accession>L9L4M2</accession>
<reference evidence="3" key="2">
    <citation type="journal article" date="2013" name="Nat. Commun.">
        <title>Genome of the Chinese tree shrew.</title>
        <authorList>
            <person name="Fan Y."/>
            <person name="Huang Z.Y."/>
            <person name="Cao C.C."/>
            <person name="Chen C.S."/>
            <person name="Chen Y.X."/>
            <person name="Fan D.D."/>
            <person name="He J."/>
            <person name="Hou H.L."/>
            <person name="Hu L."/>
            <person name="Hu X.T."/>
            <person name="Jiang X.T."/>
            <person name="Lai R."/>
            <person name="Lang Y.S."/>
            <person name="Liang B."/>
            <person name="Liao S.G."/>
            <person name="Mu D."/>
            <person name="Ma Y.Y."/>
            <person name="Niu Y.Y."/>
            <person name="Sun X.Q."/>
            <person name="Xia J.Q."/>
            <person name="Xiao J."/>
            <person name="Xiong Z.Q."/>
            <person name="Xu L."/>
            <person name="Yang L."/>
            <person name="Zhang Y."/>
            <person name="Zhao W."/>
            <person name="Zhao X.D."/>
            <person name="Zheng Y.T."/>
            <person name="Zhou J.M."/>
            <person name="Zhu Y.B."/>
            <person name="Zhang G.J."/>
            <person name="Wang J."/>
            <person name="Yao Y.G."/>
        </authorList>
    </citation>
    <scope>NUCLEOTIDE SEQUENCE [LARGE SCALE GENOMIC DNA]</scope>
</reference>
<feature type="compositionally biased region" description="Basic and acidic residues" evidence="1">
    <location>
        <begin position="104"/>
        <end position="124"/>
    </location>
</feature>
<dbReference type="GO" id="GO:0004180">
    <property type="term" value="F:carboxypeptidase activity"/>
    <property type="evidence" value="ECO:0007669"/>
    <property type="project" value="UniProtKB-KW"/>
</dbReference>
<organism evidence="2 3">
    <name type="scientific">Tupaia chinensis</name>
    <name type="common">Chinese tree shrew</name>
    <name type="synonym">Tupaia belangeri chinensis</name>
    <dbReference type="NCBI Taxonomy" id="246437"/>
    <lineage>
        <taxon>Eukaryota</taxon>
        <taxon>Metazoa</taxon>
        <taxon>Chordata</taxon>
        <taxon>Craniata</taxon>
        <taxon>Vertebrata</taxon>
        <taxon>Euteleostomi</taxon>
        <taxon>Mammalia</taxon>
        <taxon>Eutheria</taxon>
        <taxon>Euarchontoglires</taxon>
        <taxon>Scandentia</taxon>
        <taxon>Tupaiidae</taxon>
        <taxon>Tupaia</taxon>
    </lineage>
</organism>
<evidence type="ECO:0000313" key="3">
    <source>
        <dbReference type="Proteomes" id="UP000011518"/>
    </source>
</evidence>
<sequence>MLLGTLLPIPKKKVPLVALPHQSDLGQEIWSQEPYYTHPEPEPEPEPFSPPLPPRAGEEKLERLPEPRPPKRANKPKKTPKREKLASESPPPGKNSNRKGMRTKSSEKAANDDHHGAHEDVREMIPVHGSLVLKGYKNA</sequence>
<gene>
    <name evidence="2" type="ORF">TREES_T100012959</name>
</gene>
<evidence type="ECO:0000313" key="2">
    <source>
        <dbReference type="EMBL" id="ELW69699.1"/>
    </source>
</evidence>
<dbReference type="EMBL" id="KB320524">
    <property type="protein sequence ID" value="ELW69699.1"/>
    <property type="molecule type" value="Genomic_DNA"/>
</dbReference>
<feature type="compositionally biased region" description="Basic residues" evidence="1">
    <location>
        <begin position="70"/>
        <end position="81"/>
    </location>
</feature>
<keyword evidence="2" id="KW-0121">Carboxypeptidase</keyword>
<keyword evidence="2" id="KW-0378">Hydrolase</keyword>
<keyword evidence="2" id="KW-0645">Protease</keyword>
<name>L9L4M2_TUPCH</name>
<feature type="region of interest" description="Disordered" evidence="1">
    <location>
        <begin position="29"/>
        <end position="124"/>
    </location>
</feature>